<gene>
    <name evidence="1" type="ORF">EUU22_22305</name>
</gene>
<evidence type="ECO:0000313" key="2">
    <source>
        <dbReference type="Proteomes" id="UP000291088"/>
    </source>
</evidence>
<name>A0A4Q2S7F0_9HYPH</name>
<organism evidence="1 2">
    <name type="scientific">Ciceribacter ferrooxidans</name>
    <dbReference type="NCBI Taxonomy" id="2509717"/>
    <lineage>
        <taxon>Bacteria</taxon>
        <taxon>Pseudomonadati</taxon>
        <taxon>Pseudomonadota</taxon>
        <taxon>Alphaproteobacteria</taxon>
        <taxon>Hyphomicrobiales</taxon>
        <taxon>Rhizobiaceae</taxon>
        <taxon>Ciceribacter</taxon>
    </lineage>
</organism>
<dbReference type="EMBL" id="SDVB01000375">
    <property type="protein sequence ID" value="RYB98578.1"/>
    <property type="molecule type" value="Genomic_DNA"/>
</dbReference>
<accession>A0A4Q2S7F0</accession>
<reference evidence="1 2" key="1">
    <citation type="submission" date="2019-01" db="EMBL/GenBank/DDBJ databases">
        <authorList>
            <person name="Deng T."/>
        </authorList>
    </citation>
    <scope>NUCLEOTIDE SEQUENCE [LARGE SCALE GENOMIC DNA]</scope>
    <source>
        <strain evidence="1 2">F8825</strain>
    </source>
</reference>
<protein>
    <submittedName>
        <fullName evidence="1">Uncharacterized protein</fullName>
    </submittedName>
</protein>
<proteinExistence type="predicted"/>
<evidence type="ECO:0000313" key="1">
    <source>
        <dbReference type="EMBL" id="RYB98578.1"/>
    </source>
</evidence>
<dbReference type="Proteomes" id="UP000291088">
    <property type="component" value="Unassembled WGS sequence"/>
</dbReference>
<dbReference type="AlphaFoldDB" id="A0A4Q2S7F0"/>
<sequence>MNPARAIGSSGWMRFQRRGRIIVTVCRFRTDAVVQAPAPPRLIRSGLPTAGTVAHVLVSHPPIICRSSTLREHLPENPEAHGIRRLSTLRAPLPAKIVRGSKFGTILVTRD</sequence>
<comment type="caution">
    <text evidence="1">The sequence shown here is derived from an EMBL/GenBank/DDBJ whole genome shotgun (WGS) entry which is preliminary data.</text>
</comment>
<keyword evidence="2" id="KW-1185">Reference proteome</keyword>